<protein>
    <submittedName>
        <fullName evidence="2">Uncharacterized protein</fullName>
    </submittedName>
</protein>
<accession>A0A510JA15</accession>
<evidence type="ECO:0000313" key="3">
    <source>
        <dbReference type="Proteomes" id="UP000321606"/>
    </source>
</evidence>
<evidence type="ECO:0000256" key="1">
    <source>
        <dbReference type="SAM" id="Phobius"/>
    </source>
</evidence>
<reference evidence="2 3" key="1">
    <citation type="submission" date="2019-07" db="EMBL/GenBank/DDBJ databases">
        <title>Complete Genome Sequence of Leptotrichia goodfellowii Strain JCM 16774.</title>
        <authorList>
            <person name="Watanabe S."/>
            <person name="Cui L."/>
        </authorList>
    </citation>
    <scope>NUCLEOTIDE SEQUENCE [LARGE SCALE GENOMIC DNA]</scope>
    <source>
        <strain evidence="2 3">JCM16774</strain>
    </source>
</reference>
<proteinExistence type="predicted"/>
<feature type="transmembrane region" description="Helical" evidence="1">
    <location>
        <begin position="6"/>
        <end position="24"/>
    </location>
</feature>
<name>A0A510JA15_9FUSO</name>
<evidence type="ECO:0000313" key="2">
    <source>
        <dbReference type="EMBL" id="BBM36004.1"/>
    </source>
</evidence>
<gene>
    <name evidence="2" type="ORF">JCM16774_0936</name>
</gene>
<keyword evidence="1" id="KW-1133">Transmembrane helix</keyword>
<dbReference type="AlphaFoldDB" id="A0A510JA15"/>
<sequence length="40" mass="4653">MKALRRTILIIAICSTLITVANYIRVRIFIKTGEIVKYEK</sequence>
<dbReference type="EMBL" id="AP019822">
    <property type="protein sequence ID" value="BBM36004.1"/>
    <property type="molecule type" value="Genomic_DNA"/>
</dbReference>
<keyword evidence="1" id="KW-0472">Membrane</keyword>
<dbReference type="KEGG" id="lgo:JCM16774_0936"/>
<organism evidence="2 3">
    <name type="scientific">Pseudoleptotrichia goodfellowii</name>
    <dbReference type="NCBI Taxonomy" id="157692"/>
    <lineage>
        <taxon>Bacteria</taxon>
        <taxon>Fusobacteriati</taxon>
        <taxon>Fusobacteriota</taxon>
        <taxon>Fusobacteriia</taxon>
        <taxon>Fusobacteriales</taxon>
        <taxon>Leptotrichiaceae</taxon>
        <taxon>Pseudoleptotrichia</taxon>
    </lineage>
</organism>
<dbReference type="Proteomes" id="UP000321606">
    <property type="component" value="Chromosome"/>
</dbReference>
<dbReference type="RefSeq" id="WP_258454643.1">
    <property type="nucleotide sequence ID" value="NZ_AP019822.1"/>
</dbReference>
<keyword evidence="1" id="KW-0812">Transmembrane</keyword>